<evidence type="ECO:0000313" key="2">
    <source>
        <dbReference type="Proteomes" id="UP001153332"/>
    </source>
</evidence>
<dbReference type="EMBL" id="JAPUUL010000261">
    <property type="protein sequence ID" value="KAJ8131602.1"/>
    <property type="molecule type" value="Genomic_DNA"/>
</dbReference>
<accession>A0ACC2JVR5</accession>
<protein>
    <submittedName>
        <fullName evidence="1">Uncharacterized protein</fullName>
    </submittedName>
</protein>
<evidence type="ECO:0000313" key="1">
    <source>
        <dbReference type="EMBL" id="KAJ8131602.1"/>
    </source>
</evidence>
<gene>
    <name evidence="1" type="ORF">O1611_g2024</name>
</gene>
<reference evidence="1" key="1">
    <citation type="submission" date="2022-12" db="EMBL/GenBank/DDBJ databases">
        <title>Genome Sequence of Lasiodiplodia mahajangana.</title>
        <authorList>
            <person name="Buettner E."/>
        </authorList>
    </citation>
    <scope>NUCLEOTIDE SEQUENCE</scope>
    <source>
        <strain evidence="1">VT137</strain>
    </source>
</reference>
<comment type="caution">
    <text evidence="1">The sequence shown here is derived from an EMBL/GenBank/DDBJ whole genome shotgun (WGS) entry which is preliminary data.</text>
</comment>
<keyword evidence="2" id="KW-1185">Reference proteome</keyword>
<proteinExistence type="predicted"/>
<name>A0ACC2JVR5_9PEZI</name>
<sequence>MSSIFSLLPDILPMIMPSAITVVKATDLETQRQKSDDSPMIRQGAIIGKSDRMCATVMRAKPHCSSAVHHHGEQETIIYAAAGKGVLVTNTGGGEENLKRHELSAGDFAFIPPWTEHQEINETGEDVVWILIRSGPEPIVVYLTGWDGDRVKADK</sequence>
<dbReference type="Proteomes" id="UP001153332">
    <property type="component" value="Unassembled WGS sequence"/>
</dbReference>
<organism evidence="1 2">
    <name type="scientific">Lasiodiplodia mahajangana</name>
    <dbReference type="NCBI Taxonomy" id="1108764"/>
    <lineage>
        <taxon>Eukaryota</taxon>
        <taxon>Fungi</taxon>
        <taxon>Dikarya</taxon>
        <taxon>Ascomycota</taxon>
        <taxon>Pezizomycotina</taxon>
        <taxon>Dothideomycetes</taxon>
        <taxon>Dothideomycetes incertae sedis</taxon>
        <taxon>Botryosphaeriales</taxon>
        <taxon>Botryosphaeriaceae</taxon>
        <taxon>Lasiodiplodia</taxon>
    </lineage>
</organism>